<dbReference type="InterPro" id="IPR045155">
    <property type="entry name" value="Beta-lactam_cat"/>
</dbReference>
<dbReference type="NCBIfam" id="NF033103">
    <property type="entry name" value="bla_class_A"/>
    <property type="match status" value="1"/>
</dbReference>
<dbReference type="STRING" id="28115.HQ47_07880"/>
<dbReference type="PANTHER" id="PTHR35333:SF3">
    <property type="entry name" value="BETA-LACTAMASE-TYPE TRANSPEPTIDASE FOLD CONTAINING PROTEIN"/>
    <property type="match status" value="1"/>
</dbReference>
<organism evidence="8 9">
    <name type="scientific">Porphyromonas macacae</name>
    <dbReference type="NCBI Taxonomy" id="28115"/>
    <lineage>
        <taxon>Bacteria</taxon>
        <taxon>Pseudomonadati</taxon>
        <taxon>Bacteroidota</taxon>
        <taxon>Bacteroidia</taxon>
        <taxon>Bacteroidales</taxon>
        <taxon>Porphyromonadaceae</taxon>
        <taxon>Porphyromonas</taxon>
    </lineage>
</organism>
<keyword evidence="5 6" id="KW-0046">Antibiotic resistance</keyword>
<evidence type="ECO:0000256" key="3">
    <source>
        <dbReference type="ARBA" id="ARBA00012865"/>
    </source>
</evidence>
<comment type="similarity">
    <text evidence="2 6">Belongs to the class-A beta-lactamase family.</text>
</comment>
<name>A0A0A2E3C2_9PORP</name>
<dbReference type="AlphaFoldDB" id="A0A0A2E3C2"/>
<dbReference type="NCBIfam" id="NF012099">
    <property type="entry name" value="SubclassA2"/>
    <property type="match status" value="1"/>
</dbReference>
<dbReference type="SUPFAM" id="SSF56601">
    <property type="entry name" value="beta-lactamase/transpeptidase-like"/>
    <property type="match status" value="1"/>
</dbReference>
<evidence type="ECO:0000313" key="8">
    <source>
        <dbReference type="EMBL" id="KGN73373.1"/>
    </source>
</evidence>
<keyword evidence="4 6" id="KW-0378">Hydrolase</keyword>
<dbReference type="GO" id="GO:0030655">
    <property type="term" value="P:beta-lactam antibiotic catabolic process"/>
    <property type="evidence" value="ECO:0007669"/>
    <property type="project" value="InterPro"/>
</dbReference>
<dbReference type="EC" id="3.5.2.6" evidence="3 6"/>
<evidence type="ECO:0000313" key="9">
    <source>
        <dbReference type="Proteomes" id="UP000030103"/>
    </source>
</evidence>
<feature type="domain" description="Beta-lactamase class A catalytic" evidence="7">
    <location>
        <begin position="49"/>
        <end position="270"/>
    </location>
</feature>
<keyword evidence="9" id="KW-1185">Reference proteome</keyword>
<evidence type="ECO:0000256" key="5">
    <source>
        <dbReference type="ARBA" id="ARBA00023251"/>
    </source>
</evidence>
<evidence type="ECO:0000256" key="6">
    <source>
        <dbReference type="RuleBase" id="RU361140"/>
    </source>
</evidence>
<dbReference type="Proteomes" id="UP000030103">
    <property type="component" value="Unassembled WGS sequence"/>
</dbReference>
<accession>A0A0A2E3C2</accession>
<reference evidence="8 9" key="1">
    <citation type="submission" date="2014-09" db="EMBL/GenBank/DDBJ databases">
        <title>Draft Genome Sequence of Porphyromonas macacae COT-192_OH2859.</title>
        <authorList>
            <person name="Wallis C."/>
            <person name="Deusch O."/>
            <person name="O'Flynn C."/>
            <person name="Davis I."/>
            <person name="Horsfall A."/>
            <person name="Kirkwood N."/>
            <person name="Harris S."/>
            <person name="Eisen J.A."/>
            <person name="Coil D.A."/>
            <person name="Darling A.E."/>
            <person name="Jospin G."/>
            <person name="Alexiev A."/>
        </authorList>
    </citation>
    <scope>NUCLEOTIDE SEQUENCE [LARGE SCALE GENOMIC DNA]</scope>
    <source>
        <strain evidence="9">COT-192 OH2859</strain>
    </source>
</reference>
<protein>
    <recommendedName>
        <fullName evidence="3 6">Beta-lactamase</fullName>
        <ecNumber evidence="3 6">3.5.2.6</ecNumber>
    </recommendedName>
</protein>
<dbReference type="PROSITE" id="PS00146">
    <property type="entry name" value="BETA_LACTAMASE_A"/>
    <property type="match status" value="1"/>
</dbReference>
<evidence type="ECO:0000259" key="7">
    <source>
        <dbReference type="Pfam" id="PF13354"/>
    </source>
</evidence>
<dbReference type="InterPro" id="IPR000871">
    <property type="entry name" value="Beta-lactam_class-A"/>
</dbReference>
<gene>
    <name evidence="8" type="ORF">HQ47_07880</name>
</gene>
<dbReference type="PRINTS" id="PR00118">
    <property type="entry name" value="BLACTAMASEA"/>
</dbReference>
<dbReference type="GO" id="GO:0008800">
    <property type="term" value="F:beta-lactamase activity"/>
    <property type="evidence" value="ECO:0007669"/>
    <property type="project" value="UniProtKB-UniRule"/>
</dbReference>
<evidence type="ECO:0000256" key="4">
    <source>
        <dbReference type="ARBA" id="ARBA00022801"/>
    </source>
</evidence>
<dbReference type="EMBL" id="JRFA01000023">
    <property type="protein sequence ID" value="KGN73373.1"/>
    <property type="molecule type" value="Genomic_DNA"/>
</dbReference>
<evidence type="ECO:0000256" key="1">
    <source>
        <dbReference type="ARBA" id="ARBA00001526"/>
    </source>
</evidence>
<dbReference type="GO" id="GO:0046677">
    <property type="term" value="P:response to antibiotic"/>
    <property type="evidence" value="ECO:0007669"/>
    <property type="project" value="UniProtKB-UniRule"/>
</dbReference>
<sequence>MKKRIFTIALVIFNCVISHAQIDRLKSEINRLIKDKNATVGVSIIANNRKDTIGINENLHYPMQSVFKLPIALTVLSEVDKGALRLEQEIRISSTDLLPDTWSPIRNKYPKGTTMPLSEVIRYTVSESDNNGCDILLQLIGGTTAVEKFLSKYELTDISIKASEKEMHETPDLQFRNRATPVSLTKLLTMFYGVGNKSILSQKSFDFLWKVMVDTSTGGNRLKGQLPKGTRVAHKTGTSGINERNIIAATHDIGIIILPTGDPVFISILVSNSAEDIKTNEKIISDIARKVWEYYTK</sequence>
<dbReference type="PANTHER" id="PTHR35333">
    <property type="entry name" value="BETA-LACTAMASE"/>
    <property type="match status" value="1"/>
</dbReference>
<proteinExistence type="inferred from homology"/>
<evidence type="ECO:0000256" key="2">
    <source>
        <dbReference type="ARBA" id="ARBA00009009"/>
    </source>
</evidence>
<dbReference type="Gene3D" id="3.40.710.10">
    <property type="entry name" value="DD-peptidase/beta-lactamase superfamily"/>
    <property type="match status" value="1"/>
</dbReference>
<dbReference type="InterPro" id="IPR023650">
    <property type="entry name" value="Beta-lactam_class-A_AS"/>
</dbReference>
<dbReference type="InterPro" id="IPR012338">
    <property type="entry name" value="Beta-lactam/transpept-like"/>
</dbReference>
<dbReference type="Pfam" id="PF13354">
    <property type="entry name" value="Beta-lactamase2"/>
    <property type="match status" value="1"/>
</dbReference>
<comment type="catalytic activity">
    <reaction evidence="1 6">
        <text>a beta-lactam + H2O = a substituted beta-amino acid</text>
        <dbReference type="Rhea" id="RHEA:20401"/>
        <dbReference type="ChEBI" id="CHEBI:15377"/>
        <dbReference type="ChEBI" id="CHEBI:35627"/>
        <dbReference type="ChEBI" id="CHEBI:140347"/>
        <dbReference type="EC" id="3.5.2.6"/>
    </reaction>
</comment>
<comment type="caution">
    <text evidence="8">The sequence shown here is derived from an EMBL/GenBank/DDBJ whole genome shotgun (WGS) entry which is preliminary data.</text>
</comment>
<dbReference type="eggNOG" id="COG2367">
    <property type="taxonomic scope" value="Bacteria"/>
</dbReference>